<dbReference type="RefSeq" id="WP_200190051.1">
    <property type="nucleotide sequence ID" value="NZ_JAENHM010000001.1"/>
</dbReference>
<evidence type="ECO:0000256" key="7">
    <source>
        <dbReference type="ARBA" id="ARBA00022840"/>
    </source>
</evidence>
<dbReference type="InterPro" id="IPR027417">
    <property type="entry name" value="P-loop_NTPase"/>
</dbReference>
<comment type="pathway">
    <text evidence="1">Carbohydrate acid metabolism.</text>
</comment>
<dbReference type="Pfam" id="PF01202">
    <property type="entry name" value="SKI"/>
    <property type="match status" value="1"/>
</dbReference>
<comment type="similarity">
    <text evidence="2 9">Belongs to the gluconokinase GntK/GntV family.</text>
</comment>
<evidence type="ECO:0000256" key="8">
    <source>
        <dbReference type="ARBA" id="ARBA00048090"/>
    </source>
</evidence>
<feature type="compositionally biased region" description="Gly residues" evidence="10">
    <location>
        <begin position="206"/>
        <end position="234"/>
    </location>
</feature>
<keyword evidence="4 9" id="KW-0808">Transferase</keyword>
<evidence type="ECO:0000256" key="3">
    <source>
        <dbReference type="ARBA" id="ARBA00012054"/>
    </source>
</evidence>
<evidence type="ECO:0000256" key="5">
    <source>
        <dbReference type="ARBA" id="ARBA00022741"/>
    </source>
</evidence>
<sequence>MNGPPIASPLPGAALPAGAEASAAEPSAAPPIVVVMGVAGCGKSSVGQTLALALGLGFVEGDAHHPPANIAKMSSGIPLTDEDRDGWLGTLAGFIAEADREGRGLVVACSALKRRYRDRLRGGAKRVIFLHLHGDKALIVSRMGGRTAHFMPTALVDSQFADLEMPGADEAVLSYEVTLPAAAIVADACARLTGGEAGETGVTGTNNGGSAAGLNNGGSAAGPNNGGSAAGGNA</sequence>
<dbReference type="SUPFAM" id="SSF52540">
    <property type="entry name" value="P-loop containing nucleoside triphosphate hydrolases"/>
    <property type="match status" value="1"/>
</dbReference>
<keyword evidence="5 9" id="KW-0547">Nucleotide-binding</keyword>
<dbReference type="EMBL" id="JAENHM010000001">
    <property type="protein sequence ID" value="MBK1835833.1"/>
    <property type="molecule type" value="Genomic_DNA"/>
</dbReference>
<dbReference type="InterPro" id="IPR006001">
    <property type="entry name" value="Therm_gnt_kin"/>
</dbReference>
<dbReference type="CDD" id="cd02021">
    <property type="entry name" value="GntK"/>
    <property type="match status" value="1"/>
</dbReference>
<organism evidence="11 12">
    <name type="scientific">Azospirillum endophyticum</name>
    <dbReference type="NCBI Taxonomy" id="2800326"/>
    <lineage>
        <taxon>Bacteria</taxon>
        <taxon>Pseudomonadati</taxon>
        <taxon>Pseudomonadota</taxon>
        <taxon>Alphaproteobacteria</taxon>
        <taxon>Rhodospirillales</taxon>
        <taxon>Azospirillaceae</taxon>
        <taxon>Azospirillum</taxon>
    </lineage>
</organism>
<evidence type="ECO:0000256" key="10">
    <source>
        <dbReference type="SAM" id="MobiDB-lite"/>
    </source>
</evidence>
<dbReference type="PANTHER" id="PTHR43442">
    <property type="entry name" value="GLUCONOKINASE-RELATED"/>
    <property type="match status" value="1"/>
</dbReference>
<dbReference type="Gene3D" id="3.40.50.300">
    <property type="entry name" value="P-loop containing nucleotide triphosphate hydrolases"/>
    <property type="match status" value="1"/>
</dbReference>
<reference evidence="12" key="1">
    <citation type="submission" date="2021-01" db="EMBL/GenBank/DDBJ databases">
        <title>Genome public.</title>
        <authorList>
            <person name="Liu C."/>
            <person name="Sun Q."/>
        </authorList>
    </citation>
    <scope>NUCLEOTIDE SEQUENCE [LARGE SCALE GENOMIC DNA]</scope>
    <source>
        <strain evidence="12">YIM B02556</strain>
    </source>
</reference>
<gene>
    <name evidence="11" type="ORF">JHL17_00255</name>
</gene>
<evidence type="ECO:0000256" key="2">
    <source>
        <dbReference type="ARBA" id="ARBA00008420"/>
    </source>
</evidence>
<name>A0ABS1EXE2_9PROT</name>
<dbReference type="NCBIfam" id="TIGR01313">
    <property type="entry name" value="therm_gnt_kin"/>
    <property type="match status" value="1"/>
</dbReference>
<proteinExistence type="inferred from homology"/>
<evidence type="ECO:0000256" key="9">
    <source>
        <dbReference type="RuleBase" id="RU363066"/>
    </source>
</evidence>
<keyword evidence="7 9" id="KW-0067">ATP-binding</keyword>
<keyword evidence="6 9" id="KW-0418">Kinase</keyword>
<accession>A0ABS1EXE2</accession>
<evidence type="ECO:0000256" key="1">
    <source>
        <dbReference type="ARBA" id="ARBA00004761"/>
    </source>
</evidence>
<keyword evidence="12" id="KW-1185">Reference proteome</keyword>
<protein>
    <recommendedName>
        <fullName evidence="3 9">Gluconokinase</fullName>
        <ecNumber evidence="3 9">2.7.1.12</ecNumber>
    </recommendedName>
</protein>
<dbReference type="Proteomes" id="UP000652760">
    <property type="component" value="Unassembled WGS sequence"/>
</dbReference>
<feature type="region of interest" description="Disordered" evidence="10">
    <location>
        <begin position="199"/>
        <end position="234"/>
    </location>
</feature>
<comment type="caution">
    <text evidence="11">The sequence shown here is derived from an EMBL/GenBank/DDBJ whole genome shotgun (WGS) entry which is preliminary data.</text>
</comment>
<evidence type="ECO:0000313" key="12">
    <source>
        <dbReference type="Proteomes" id="UP000652760"/>
    </source>
</evidence>
<comment type="catalytic activity">
    <reaction evidence="8 9">
        <text>D-gluconate + ATP = 6-phospho-D-gluconate + ADP + H(+)</text>
        <dbReference type="Rhea" id="RHEA:19433"/>
        <dbReference type="ChEBI" id="CHEBI:15378"/>
        <dbReference type="ChEBI" id="CHEBI:18391"/>
        <dbReference type="ChEBI" id="CHEBI:30616"/>
        <dbReference type="ChEBI" id="CHEBI:58759"/>
        <dbReference type="ChEBI" id="CHEBI:456216"/>
        <dbReference type="EC" id="2.7.1.12"/>
    </reaction>
</comment>
<dbReference type="EC" id="2.7.1.12" evidence="3 9"/>
<dbReference type="InterPro" id="IPR031322">
    <property type="entry name" value="Shikimate/glucono_kinase"/>
</dbReference>
<dbReference type="PANTHER" id="PTHR43442:SF3">
    <property type="entry name" value="GLUCONOKINASE-RELATED"/>
    <property type="match status" value="1"/>
</dbReference>
<evidence type="ECO:0000256" key="4">
    <source>
        <dbReference type="ARBA" id="ARBA00022679"/>
    </source>
</evidence>
<evidence type="ECO:0000256" key="6">
    <source>
        <dbReference type="ARBA" id="ARBA00022777"/>
    </source>
</evidence>
<evidence type="ECO:0000313" key="11">
    <source>
        <dbReference type="EMBL" id="MBK1835833.1"/>
    </source>
</evidence>